<protein>
    <submittedName>
        <fullName evidence="2">Trigger factor</fullName>
    </submittedName>
</protein>
<accession>A0A5C5GF54</accession>
<dbReference type="Proteomes" id="UP000314011">
    <property type="component" value="Unassembled WGS sequence"/>
</dbReference>
<comment type="caution">
    <text evidence="2">The sequence shown here is derived from an EMBL/GenBank/DDBJ whole genome shotgun (WGS) entry which is preliminary data.</text>
</comment>
<gene>
    <name evidence="2" type="ORF">FHY64_04730</name>
</gene>
<dbReference type="EMBL" id="VFFF01000001">
    <property type="protein sequence ID" value="TNY32591.1"/>
    <property type="molecule type" value="Genomic_DNA"/>
</dbReference>
<evidence type="ECO:0000313" key="2">
    <source>
        <dbReference type="EMBL" id="TNY32591.1"/>
    </source>
</evidence>
<evidence type="ECO:0000313" key="3">
    <source>
        <dbReference type="Proteomes" id="UP000314011"/>
    </source>
</evidence>
<sequence length="136" mass="15727">MDLSAFQGDWSLDREVEDYRSGETSAFGGTARFRAVADGLDLIEEGRWTRASWGALAASRRYIWRRDGEGIEVLYADGRPFHRFIPAGHAPVEALHHCEPDIYEVTYRFDLPDSWSAEWRVRGPAKDYLSRTIYRR</sequence>
<dbReference type="AlphaFoldDB" id="A0A5C5GF54"/>
<dbReference type="OrthoDB" id="7351979at2"/>
<name>A0A5C5GF54_9RHOB</name>
<keyword evidence="3" id="KW-1185">Reference proteome</keyword>
<feature type="domain" description="DUF6314" evidence="1">
    <location>
        <begin position="6"/>
        <end position="136"/>
    </location>
</feature>
<dbReference type="RefSeq" id="WP_140193271.1">
    <property type="nucleotide sequence ID" value="NZ_CP065915.1"/>
</dbReference>
<proteinExistence type="predicted"/>
<organism evidence="2 3">
    <name type="scientific">Pelagovum pacificum</name>
    <dbReference type="NCBI Taxonomy" id="2588711"/>
    <lineage>
        <taxon>Bacteria</taxon>
        <taxon>Pseudomonadati</taxon>
        <taxon>Pseudomonadota</taxon>
        <taxon>Alphaproteobacteria</taxon>
        <taxon>Rhodobacterales</taxon>
        <taxon>Paracoccaceae</taxon>
        <taxon>Pelagovum</taxon>
    </lineage>
</organism>
<evidence type="ECO:0000259" key="1">
    <source>
        <dbReference type="Pfam" id="PF19834"/>
    </source>
</evidence>
<dbReference type="Pfam" id="PF19834">
    <property type="entry name" value="DUF6314"/>
    <property type="match status" value="1"/>
</dbReference>
<reference evidence="2 3" key="1">
    <citation type="submission" date="2019-06" db="EMBL/GenBank/DDBJ databases">
        <title>Genome of new Rhodobacteraceae sp. SM1903.</title>
        <authorList>
            <person name="Ren X."/>
        </authorList>
    </citation>
    <scope>NUCLEOTIDE SEQUENCE [LARGE SCALE GENOMIC DNA]</scope>
    <source>
        <strain evidence="2 3">SM1903</strain>
    </source>
</reference>
<dbReference type="InterPro" id="IPR045632">
    <property type="entry name" value="DUF6314"/>
</dbReference>